<dbReference type="SUPFAM" id="SSF51695">
    <property type="entry name" value="PLC-like phosphodiesterases"/>
    <property type="match status" value="1"/>
</dbReference>
<dbReference type="GO" id="GO:0008081">
    <property type="term" value="F:phosphoric diester hydrolase activity"/>
    <property type="evidence" value="ECO:0007669"/>
    <property type="project" value="InterPro"/>
</dbReference>
<sequence length="416" mass="47669">MLPPFIVAGLFSSYILIMGLMFSQISHFASFNTATSSTTHSLDLLRVKRDLLGLSGKELLNYFKVNLPTISSNSVFSNFDHPLAVSKVSQLYDCFHDYLFAENQRPMVQKLTQDVTIIPNVHSHNDYWRSLPLFEALMYGVTSVEADVWLTENNTSLSVSHDPRHIDPKHNTLETLYTHPLLEMLNHVNRPQVDRSMGTLDGQTERMHGVFFGDSSQSLQLLIDFKSEDNEKTYELLMSKYLKPFIQLKYLTYYDLLTEEVVEGPITIVLTGNYPTNTPVLDYASDSQESNNEDHELNKGYFRDNKRYAFLDLPLHETNLQDKLPPSVLASASFSQLLSKCQSSSVLVKLRGHLSDDEIKCFKTFISHSKKNHLAARIWGVPEWPTTTRNKLWKQQFYDLSVDYINTDDLEGISNF</sequence>
<protein>
    <recommendedName>
        <fullName evidence="2">Altered inheritance of mitochondria protein 6</fullName>
    </recommendedName>
</protein>
<organism evidence="4 5">
    <name type="scientific">Kluyveromyces dobzhanskii CBS 2104</name>
    <dbReference type="NCBI Taxonomy" id="1427455"/>
    <lineage>
        <taxon>Eukaryota</taxon>
        <taxon>Fungi</taxon>
        <taxon>Dikarya</taxon>
        <taxon>Ascomycota</taxon>
        <taxon>Saccharomycotina</taxon>
        <taxon>Saccharomycetes</taxon>
        <taxon>Saccharomycetales</taxon>
        <taxon>Saccharomycetaceae</taxon>
        <taxon>Kluyveromyces</taxon>
    </lineage>
</organism>
<keyword evidence="3" id="KW-0732">Signal</keyword>
<dbReference type="Proteomes" id="UP000031516">
    <property type="component" value="Unassembled WGS sequence"/>
</dbReference>
<evidence type="ECO:0000313" key="5">
    <source>
        <dbReference type="Proteomes" id="UP000031516"/>
    </source>
</evidence>
<gene>
    <name evidence="4" type="ORF">KLDO_g2379</name>
</gene>
<evidence type="ECO:0000256" key="1">
    <source>
        <dbReference type="ARBA" id="ARBA00008858"/>
    </source>
</evidence>
<proteinExistence type="inferred from homology"/>
<comment type="caution">
    <text evidence="4">The sequence shown here is derived from an EMBL/GenBank/DDBJ whole genome shotgun (WGS) entry which is preliminary data.</text>
</comment>
<dbReference type="OrthoDB" id="4153866at2759"/>
<evidence type="ECO:0000313" key="4">
    <source>
        <dbReference type="EMBL" id="CDO94097.1"/>
    </source>
</evidence>
<comment type="similarity">
    <text evidence="1">Belongs to the AIM6 family.</text>
</comment>
<keyword evidence="5" id="KW-1185">Reference proteome</keyword>
<dbReference type="AlphaFoldDB" id="A0A0A8L5C8"/>
<dbReference type="GO" id="GO:0006629">
    <property type="term" value="P:lipid metabolic process"/>
    <property type="evidence" value="ECO:0007669"/>
    <property type="project" value="InterPro"/>
</dbReference>
<dbReference type="EMBL" id="CCBQ010000033">
    <property type="protein sequence ID" value="CDO94097.1"/>
    <property type="molecule type" value="Genomic_DNA"/>
</dbReference>
<dbReference type="PANTHER" id="PTHR31571">
    <property type="entry name" value="ALTERED INHERITANCE OF MITOCHONDRIA PROTEIN 6"/>
    <property type="match status" value="1"/>
</dbReference>
<dbReference type="InterPro" id="IPR017946">
    <property type="entry name" value="PLC-like_Pdiesterase_TIM-brl"/>
</dbReference>
<accession>A0A0A8L5C8</accession>
<evidence type="ECO:0000256" key="3">
    <source>
        <dbReference type="ARBA" id="ARBA00022729"/>
    </source>
</evidence>
<name>A0A0A8L5C8_9SACH</name>
<reference evidence="4 5" key="1">
    <citation type="submission" date="2014-03" db="EMBL/GenBank/DDBJ databases">
        <title>The genome of Kluyveromyces dobzhanskii.</title>
        <authorList>
            <person name="Nystedt B."/>
            <person name="Astrom S."/>
        </authorList>
    </citation>
    <scope>NUCLEOTIDE SEQUENCE [LARGE SCALE GENOMIC DNA]</scope>
    <source>
        <strain evidence="4 5">CBS 2104</strain>
    </source>
</reference>
<dbReference type="PANTHER" id="PTHR31571:SF1">
    <property type="entry name" value="ALTERED INHERITANCE OF MITOCHONDRIA PROTEIN 6"/>
    <property type="match status" value="1"/>
</dbReference>
<evidence type="ECO:0000256" key="2">
    <source>
        <dbReference type="ARBA" id="ARBA00014286"/>
    </source>
</evidence>
<dbReference type="InterPro" id="IPR051236">
    <property type="entry name" value="HAT_RTT109-like"/>
</dbReference>